<keyword evidence="6 12" id="KW-0456">Lyase</keyword>
<protein>
    <recommendedName>
        <fullName evidence="11 12">Diaminopimelate decarboxylase</fullName>
        <shortName evidence="12">DAP decarboxylase</shortName>
        <shortName evidence="12">DAPDC</shortName>
        <ecNumber evidence="10 12">4.1.1.20</ecNumber>
    </recommendedName>
</protein>
<dbReference type="InterPro" id="IPR029066">
    <property type="entry name" value="PLP-binding_barrel"/>
</dbReference>
<feature type="binding site" evidence="12">
    <location>
        <position position="248"/>
    </location>
    <ligand>
        <name>pyridoxal 5'-phosphate</name>
        <dbReference type="ChEBI" id="CHEBI:597326"/>
    </ligand>
</feature>
<evidence type="ECO:0000256" key="10">
    <source>
        <dbReference type="ARBA" id="ARBA00066427"/>
    </source>
</evidence>
<dbReference type="GO" id="GO:0008836">
    <property type="term" value="F:diaminopimelate decarboxylase activity"/>
    <property type="evidence" value="ECO:0007669"/>
    <property type="project" value="UniProtKB-UniRule"/>
</dbReference>
<accession>A0A0L0WF13</accession>
<evidence type="ECO:0000256" key="2">
    <source>
        <dbReference type="ARBA" id="ARBA00022605"/>
    </source>
</evidence>
<feature type="binding site" evidence="12">
    <location>
        <position position="334"/>
    </location>
    <ligand>
        <name>substrate</name>
    </ligand>
</feature>
<feature type="binding site" evidence="12">
    <location>
        <position position="390"/>
    </location>
    <ligand>
        <name>substrate</name>
    </ligand>
</feature>
<dbReference type="InterPro" id="IPR000183">
    <property type="entry name" value="Orn/DAP/Arg_de-COase"/>
</dbReference>
<proteinExistence type="inferred from homology"/>
<sequence length="432" mass="48155">MKLFGTMKVDNNGILEIGGCSVLDLKREFGTPLYVIDENLVRNTCRVFKNNFSLDGLNTEVIYASKAFLNIAMCKLINEEGLSIDVVSGGELYTALKANFPPARMYMHGNNKTVQELTLAVESGVGRIIVDNNHEIDLLEDICRSLNKTMTVLLRINPGIEAHTHEYIQTTKHDSKFGESIYSDEILNIVNRLSNSNYLDFKGFHCHIGSQIFEEESFFLGASAMIEFAAKIKDECNFTVEELNLGGGFGVYYSNEDKPMNLEKFLKELAILVKSKSKDLGLESPKFMIEPGRSIISNAGTTLYEVGSTKSTYGGKNYIFIDGGMTDNPRPALYSAKYEGAIANKMNKENEVNYTIAGKCCESGDMIIKDIKLPKTESGDIVAVFSTGAYNYSMASNYNRLPKPPVLFVKDGKARIVVKRETYEDIIRNDVF</sequence>
<dbReference type="InterPro" id="IPR009006">
    <property type="entry name" value="Ala_racemase/Decarboxylase_C"/>
</dbReference>
<feature type="binding site" evidence="12">
    <location>
        <position position="362"/>
    </location>
    <ligand>
        <name>substrate</name>
    </ligand>
</feature>
<keyword evidence="5 12" id="KW-0457">Lysine biosynthesis</keyword>
<evidence type="ECO:0000256" key="11">
    <source>
        <dbReference type="ARBA" id="ARBA00074972"/>
    </source>
</evidence>
<evidence type="ECO:0000256" key="5">
    <source>
        <dbReference type="ARBA" id="ARBA00023154"/>
    </source>
</evidence>
<evidence type="ECO:0000256" key="13">
    <source>
        <dbReference type="PIRSR" id="PIRSR600183-50"/>
    </source>
</evidence>
<dbReference type="GO" id="GO:0030170">
    <property type="term" value="F:pyridoxal phosphate binding"/>
    <property type="evidence" value="ECO:0007669"/>
    <property type="project" value="UniProtKB-UniRule"/>
</dbReference>
<evidence type="ECO:0000256" key="8">
    <source>
        <dbReference type="ARBA" id="ARBA00060643"/>
    </source>
</evidence>
<dbReference type="SUPFAM" id="SSF51419">
    <property type="entry name" value="PLP-binding barrel"/>
    <property type="match status" value="1"/>
</dbReference>
<dbReference type="Pfam" id="PF02784">
    <property type="entry name" value="Orn_Arg_deC_N"/>
    <property type="match status" value="1"/>
</dbReference>
<keyword evidence="17" id="KW-1185">Reference proteome</keyword>
<comment type="function">
    <text evidence="12">Specifically catalyzes the decarboxylation of meso-diaminopimelate (meso-DAP) to L-lysine.</text>
</comment>
<feature type="modified residue" description="N6-(pyridoxal phosphate)lysine" evidence="12 13">
    <location>
        <position position="66"/>
    </location>
</feature>
<gene>
    <name evidence="12 16" type="primary">lysA</name>
    <name evidence="16" type="ORF">CLPU_1c01810</name>
</gene>
<dbReference type="SUPFAM" id="SSF50621">
    <property type="entry name" value="Alanine racemase C-terminal domain-like"/>
    <property type="match status" value="1"/>
</dbReference>
<feature type="binding site" evidence="12">
    <location>
        <position position="390"/>
    </location>
    <ligand>
        <name>pyridoxal 5'-phosphate</name>
        <dbReference type="ChEBI" id="CHEBI:597326"/>
    </ligand>
</feature>
<dbReference type="PANTHER" id="PTHR43727:SF2">
    <property type="entry name" value="GROUP IV DECARBOXYLASE"/>
    <property type="match status" value="1"/>
</dbReference>
<organism evidence="16 17">
    <name type="scientific">Gottschalkia purinilytica</name>
    <name type="common">Clostridium purinilyticum</name>
    <dbReference type="NCBI Taxonomy" id="1503"/>
    <lineage>
        <taxon>Bacteria</taxon>
        <taxon>Bacillati</taxon>
        <taxon>Bacillota</taxon>
        <taxon>Tissierellia</taxon>
        <taxon>Tissierellales</taxon>
        <taxon>Gottschalkiaceae</taxon>
        <taxon>Gottschalkia</taxon>
    </lineage>
</organism>
<dbReference type="PRINTS" id="PR01179">
    <property type="entry name" value="ODADCRBXLASE"/>
</dbReference>
<dbReference type="STRING" id="1503.CLPU_1c01810"/>
<dbReference type="PATRIC" id="fig|1503.3.peg.1052"/>
<keyword evidence="4 12" id="KW-0663">Pyridoxal phosphate</keyword>
<dbReference type="UniPathway" id="UPA00034">
    <property type="reaction ID" value="UER00027"/>
</dbReference>
<dbReference type="InterPro" id="IPR022644">
    <property type="entry name" value="De-COase2_N"/>
</dbReference>
<dbReference type="CDD" id="cd06828">
    <property type="entry name" value="PLPDE_III_DapDC"/>
    <property type="match status" value="1"/>
</dbReference>
<dbReference type="EC" id="4.1.1.20" evidence="10 12"/>
<dbReference type="OrthoDB" id="9802241at2"/>
<feature type="binding site" evidence="12">
    <location>
        <position position="293"/>
    </location>
    <ligand>
        <name>substrate</name>
    </ligand>
</feature>
<feature type="binding site" evidence="12">
    <location>
        <position position="330"/>
    </location>
    <ligand>
        <name>substrate</name>
    </ligand>
</feature>
<dbReference type="Proteomes" id="UP000037267">
    <property type="component" value="Unassembled WGS sequence"/>
</dbReference>
<feature type="domain" description="Orn/DAP/Arg decarboxylase 2 N-terminal" evidence="15">
    <location>
        <begin position="41"/>
        <end position="296"/>
    </location>
</feature>
<dbReference type="RefSeq" id="WP_050353746.1">
    <property type="nucleotide sequence ID" value="NZ_LGSS01000001.1"/>
</dbReference>
<evidence type="ECO:0000256" key="3">
    <source>
        <dbReference type="ARBA" id="ARBA00022793"/>
    </source>
</evidence>
<dbReference type="AlphaFoldDB" id="A0A0L0WF13"/>
<comment type="caution">
    <text evidence="16">The sequence shown here is derived from an EMBL/GenBank/DDBJ whole genome shotgun (WGS) entry which is preliminary data.</text>
</comment>
<dbReference type="GO" id="GO:0009089">
    <property type="term" value="P:lysine biosynthetic process via diaminopimelate"/>
    <property type="evidence" value="ECO:0007669"/>
    <property type="project" value="UniProtKB-UniRule"/>
</dbReference>
<comment type="catalytic activity">
    <reaction evidence="7 12 14">
        <text>meso-2,6-diaminopimelate + H(+) = L-lysine + CO2</text>
        <dbReference type="Rhea" id="RHEA:15101"/>
        <dbReference type="ChEBI" id="CHEBI:15378"/>
        <dbReference type="ChEBI" id="CHEBI:16526"/>
        <dbReference type="ChEBI" id="CHEBI:32551"/>
        <dbReference type="ChEBI" id="CHEBI:57791"/>
        <dbReference type="EC" id="4.1.1.20"/>
    </reaction>
</comment>
<dbReference type="PRINTS" id="PR01181">
    <property type="entry name" value="DAPDCRBXLASE"/>
</dbReference>
<comment type="pathway">
    <text evidence="8 12 14">Amino-acid biosynthesis; L-lysine biosynthesis via DAP pathway; L-lysine from DL-2,6-diaminopimelate: step 1/1.</text>
</comment>
<name>A0A0L0WF13_GOTPU</name>
<dbReference type="NCBIfam" id="TIGR01048">
    <property type="entry name" value="lysA"/>
    <property type="match status" value="1"/>
</dbReference>
<dbReference type="HAMAP" id="MF_02120">
    <property type="entry name" value="LysA"/>
    <property type="match status" value="1"/>
</dbReference>
<dbReference type="EMBL" id="LGSS01000001">
    <property type="protein sequence ID" value="KNF10016.1"/>
    <property type="molecule type" value="Genomic_DNA"/>
</dbReference>
<feature type="binding site" evidence="12">
    <location>
        <begin position="290"/>
        <end position="293"/>
    </location>
    <ligand>
        <name>pyridoxal 5'-phosphate</name>
        <dbReference type="ChEBI" id="CHEBI:597326"/>
    </ligand>
</feature>
<evidence type="ECO:0000256" key="1">
    <source>
        <dbReference type="ARBA" id="ARBA00001933"/>
    </source>
</evidence>
<comment type="similarity">
    <text evidence="9 12">Belongs to the Orn/Lys/Arg decarboxylase class-II family. LysA subfamily.</text>
</comment>
<evidence type="ECO:0000256" key="9">
    <source>
        <dbReference type="ARBA" id="ARBA00060983"/>
    </source>
</evidence>
<evidence type="ECO:0000256" key="7">
    <source>
        <dbReference type="ARBA" id="ARBA00050464"/>
    </source>
</evidence>
<evidence type="ECO:0000256" key="4">
    <source>
        <dbReference type="ARBA" id="ARBA00022898"/>
    </source>
</evidence>
<feature type="active site" description="Proton donor" evidence="13">
    <location>
        <position position="361"/>
    </location>
</feature>
<keyword evidence="3 12" id="KW-0210">Decarboxylase</keyword>
<comment type="subunit">
    <text evidence="12">Homodimer.</text>
</comment>
<dbReference type="Gene3D" id="2.40.37.10">
    <property type="entry name" value="Lyase, Ornithine Decarboxylase, Chain A, domain 1"/>
    <property type="match status" value="1"/>
</dbReference>
<evidence type="ECO:0000256" key="12">
    <source>
        <dbReference type="HAMAP-Rule" id="MF_02120"/>
    </source>
</evidence>
<evidence type="ECO:0000313" key="16">
    <source>
        <dbReference type="EMBL" id="KNF10016.1"/>
    </source>
</evidence>
<keyword evidence="2 12" id="KW-0028">Amino-acid biosynthesis</keyword>
<dbReference type="FunFam" id="3.20.20.10:FF:000003">
    <property type="entry name" value="Diaminopimelate decarboxylase"/>
    <property type="match status" value="1"/>
</dbReference>
<evidence type="ECO:0000256" key="14">
    <source>
        <dbReference type="RuleBase" id="RU003738"/>
    </source>
</evidence>
<evidence type="ECO:0000259" key="15">
    <source>
        <dbReference type="Pfam" id="PF02784"/>
    </source>
</evidence>
<evidence type="ECO:0000256" key="6">
    <source>
        <dbReference type="ARBA" id="ARBA00023239"/>
    </source>
</evidence>
<dbReference type="Gene3D" id="3.20.20.10">
    <property type="entry name" value="Alanine racemase"/>
    <property type="match status" value="1"/>
</dbReference>
<comment type="cofactor">
    <cofactor evidence="1 12 13 14">
        <name>pyridoxal 5'-phosphate</name>
        <dbReference type="ChEBI" id="CHEBI:597326"/>
    </cofactor>
</comment>
<dbReference type="FunFam" id="2.40.37.10:FF:000003">
    <property type="entry name" value="Diaminopimelate decarboxylase"/>
    <property type="match status" value="1"/>
</dbReference>
<dbReference type="PANTHER" id="PTHR43727">
    <property type="entry name" value="DIAMINOPIMELATE DECARBOXYLASE"/>
    <property type="match status" value="1"/>
</dbReference>
<reference evidence="17" key="1">
    <citation type="submission" date="2015-07" db="EMBL/GenBank/DDBJ databases">
        <title>Draft genome sequence of the purine-degrading Gottschalkia purinilyticum DSM 1384 (formerly Clostridium purinilyticum).</title>
        <authorList>
            <person name="Poehlein A."/>
            <person name="Schiel-Bengelsdorf B."/>
            <person name="Bengelsdorf F.R."/>
            <person name="Daniel R."/>
            <person name="Duerre P."/>
        </authorList>
    </citation>
    <scope>NUCLEOTIDE SEQUENCE [LARGE SCALE GENOMIC DNA]</scope>
    <source>
        <strain evidence="17">DSM 1384</strain>
    </source>
</reference>
<evidence type="ECO:0000313" key="17">
    <source>
        <dbReference type="Proteomes" id="UP000037267"/>
    </source>
</evidence>
<dbReference type="InterPro" id="IPR002986">
    <property type="entry name" value="DAP_deCOOHase_LysA"/>
</dbReference>